<evidence type="ECO:0000256" key="7">
    <source>
        <dbReference type="ARBA" id="ARBA00037226"/>
    </source>
</evidence>
<dbReference type="GO" id="GO:0006412">
    <property type="term" value="P:translation"/>
    <property type="evidence" value="ECO:0007669"/>
    <property type="project" value="InterPro"/>
</dbReference>
<gene>
    <name evidence="9" type="ORF">AOQ84DRAFT_357037</name>
</gene>
<evidence type="ECO:0000256" key="5">
    <source>
        <dbReference type="ARBA" id="ARBA00023274"/>
    </source>
</evidence>
<protein>
    <recommendedName>
        <fullName evidence="6">Large ribosomal subunit protein uL30m</fullName>
    </recommendedName>
</protein>
<dbReference type="PANTHER" id="PTHR15892:SF2">
    <property type="entry name" value="LARGE RIBOSOMAL SUBUNIT PROTEIN UL30M"/>
    <property type="match status" value="1"/>
</dbReference>
<dbReference type="SUPFAM" id="SSF55129">
    <property type="entry name" value="Ribosomal protein L30p/L7e"/>
    <property type="match status" value="1"/>
</dbReference>
<evidence type="ECO:0000256" key="1">
    <source>
        <dbReference type="ARBA" id="ARBA00004173"/>
    </source>
</evidence>
<dbReference type="AlphaFoldDB" id="A0A8E2EQS4"/>
<dbReference type="CDD" id="cd01658">
    <property type="entry name" value="Ribosomal_L30"/>
    <property type="match status" value="1"/>
</dbReference>
<dbReference type="InterPro" id="IPR016082">
    <property type="entry name" value="Ribosomal_uL30_ferredoxin-like"/>
</dbReference>
<dbReference type="Pfam" id="PF00327">
    <property type="entry name" value="Ribosomal_L30"/>
    <property type="match status" value="1"/>
</dbReference>
<evidence type="ECO:0000256" key="3">
    <source>
        <dbReference type="ARBA" id="ARBA00022980"/>
    </source>
</evidence>
<dbReference type="InterPro" id="IPR036919">
    <property type="entry name" value="Ribo_uL30_ferredoxin-like_sf"/>
</dbReference>
<dbReference type="Proteomes" id="UP000250140">
    <property type="component" value="Unassembled WGS sequence"/>
</dbReference>
<dbReference type="InterPro" id="IPR005996">
    <property type="entry name" value="Ribosomal_uL30_bac-type"/>
</dbReference>
<evidence type="ECO:0000313" key="10">
    <source>
        <dbReference type="Proteomes" id="UP000250140"/>
    </source>
</evidence>
<sequence length="97" mass="11070">MPYFRITLLRSAIGLPAKSTGVLKALGLRKRMTTVYHPVSQDVAGQIMRVKELVDVTEVETALTKEEMKALRRPDPGFYIERRASEIRDLAEEAPRW</sequence>
<dbReference type="FunFam" id="3.30.1390.20:FF:000010">
    <property type="entry name" value="Large subunit ribosomal protein L30"/>
    <property type="match status" value="1"/>
</dbReference>
<name>A0A8E2EQS4_9PEZI</name>
<feature type="domain" description="Large ribosomal subunit protein uL30-like ferredoxin-like fold" evidence="8">
    <location>
        <begin position="4"/>
        <end position="54"/>
    </location>
</feature>
<comment type="function">
    <text evidence="7">Component of the mitochondrial ribosome (mitoribosome), a dedicated translation machinery responsible for the synthesis of mitochondrial genome-encoded proteins, including at least some of the essential transmembrane subunits of the mitochondrial respiratory chain. The mitoribosomes are attached to the mitochondrial inner membrane and translation products are cotranslationally integrated into the membrane.</text>
</comment>
<keyword evidence="5" id="KW-0687">Ribonucleoprotein</keyword>
<dbReference type="NCBIfam" id="TIGR01308">
    <property type="entry name" value="rpmD_bact"/>
    <property type="match status" value="1"/>
</dbReference>
<evidence type="ECO:0000256" key="6">
    <source>
        <dbReference type="ARBA" id="ARBA00035281"/>
    </source>
</evidence>
<proteinExistence type="inferred from homology"/>
<organism evidence="9 10">
    <name type="scientific">Glonium stellatum</name>
    <dbReference type="NCBI Taxonomy" id="574774"/>
    <lineage>
        <taxon>Eukaryota</taxon>
        <taxon>Fungi</taxon>
        <taxon>Dikarya</taxon>
        <taxon>Ascomycota</taxon>
        <taxon>Pezizomycotina</taxon>
        <taxon>Dothideomycetes</taxon>
        <taxon>Pleosporomycetidae</taxon>
        <taxon>Gloniales</taxon>
        <taxon>Gloniaceae</taxon>
        <taxon>Glonium</taxon>
    </lineage>
</organism>
<comment type="subcellular location">
    <subcellularLocation>
        <location evidence="1">Mitochondrion</location>
    </subcellularLocation>
</comment>
<dbReference type="OrthoDB" id="509901at2759"/>
<reference evidence="9 10" key="1">
    <citation type="journal article" date="2016" name="Nat. Commun.">
        <title>Ectomycorrhizal ecology is imprinted in the genome of the dominant symbiotic fungus Cenococcum geophilum.</title>
        <authorList>
            <consortium name="DOE Joint Genome Institute"/>
            <person name="Peter M."/>
            <person name="Kohler A."/>
            <person name="Ohm R.A."/>
            <person name="Kuo A."/>
            <person name="Krutzmann J."/>
            <person name="Morin E."/>
            <person name="Arend M."/>
            <person name="Barry K.W."/>
            <person name="Binder M."/>
            <person name="Choi C."/>
            <person name="Clum A."/>
            <person name="Copeland A."/>
            <person name="Grisel N."/>
            <person name="Haridas S."/>
            <person name="Kipfer T."/>
            <person name="LaButti K."/>
            <person name="Lindquist E."/>
            <person name="Lipzen A."/>
            <person name="Maire R."/>
            <person name="Meier B."/>
            <person name="Mihaltcheva S."/>
            <person name="Molinier V."/>
            <person name="Murat C."/>
            <person name="Poggeler S."/>
            <person name="Quandt C.A."/>
            <person name="Sperisen C."/>
            <person name="Tritt A."/>
            <person name="Tisserant E."/>
            <person name="Crous P.W."/>
            <person name="Henrissat B."/>
            <person name="Nehls U."/>
            <person name="Egli S."/>
            <person name="Spatafora J.W."/>
            <person name="Grigoriev I.V."/>
            <person name="Martin F.M."/>
        </authorList>
    </citation>
    <scope>NUCLEOTIDE SEQUENCE [LARGE SCALE GENOMIC DNA]</scope>
    <source>
        <strain evidence="9 10">CBS 207.34</strain>
    </source>
</reference>
<dbReference type="GO" id="GO:0015934">
    <property type="term" value="C:large ribosomal subunit"/>
    <property type="evidence" value="ECO:0007669"/>
    <property type="project" value="InterPro"/>
</dbReference>
<accession>A0A8E2EQS4</accession>
<evidence type="ECO:0000259" key="8">
    <source>
        <dbReference type="Pfam" id="PF00327"/>
    </source>
</evidence>
<keyword evidence="10" id="KW-1185">Reference proteome</keyword>
<dbReference type="PANTHER" id="PTHR15892">
    <property type="entry name" value="MITOCHONDRIAL RIBOSOMAL PROTEIN L30"/>
    <property type="match status" value="1"/>
</dbReference>
<comment type="similarity">
    <text evidence="2">Belongs to the universal ribosomal protein uL30 family.</text>
</comment>
<dbReference type="GO" id="GO:0003735">
    <property type="term" value="F:structural constituent of ribosome"/>
    <property type="evidence" value="ECO:0007669"/>
    <property type="project" value="InterPro"/>
</dbReference>
<evidence type="ECO:0000313" key="9">
    <source>
        <dbReference type="EMBL" id="OCL03177.1"/>
    </source>
</evidence>
<dbReference type="EMBL" id="KV750794">
    <property type="protein sequence ID" value="OCL03177.1"/>
    <property type="molecule type" value="Genomic_DNA"/>
</dbReference>
<dbReference type="Gene3D" id="3.30.1390.20">
    <property type="entry name" value="Ribosomal protein L30, ferredoxin-like fold domain"/>
    <property type="match status" value="1"/>
</dbReference>
<keyword evidence="4" id="KW-0496">Mitochondrion</keyword>
<keyword evidence="3 9" id="KW-0689">Ribosomal protein</keyword>
<dbReference type="GO" id="GO:0005739">
    <property type="term" value="C:mitochondrion"/>
    <property type="evidence" value="ECO:0007669"/>
    <property type="project" value="UniProtKB-SubCell"/>
</dbReference>
<evidence type="ECO:0000256" key="2">
    <source>
        <dbReference type="ARBA" id="ARBA00007594"/>
    </source>
</evidence>
<evidence type="ECO:0000256" key="4">
    <source>
        <dbReference type="ARBA" id="ARBA00023128"/>
    </source>
</evidence>